<accession>A0A1G7VH58</accession>
<dbReference type="GO" id="GO:0005975">
    <property type="term" value="P:carbohydrate metabolic process"/>
    <property type="evidence" value="ECO:0007669"/>
    <property type="project" value="InterPro"/>
</dbReference>
<dbReference type="Gene3D" id="3.20.20.80">
    <property type="entry name" value="Glycosidases"/>
    <property type="match status" value="1"/>
</dbReference>
<dbReference type="EC" id="3.2.1.14" evidence="2"/>
<dbReference type="Proteomes" id="UP000198923">
    <property type="component" value="Unassembled WGS sequence"/>
</dbReference>
<dbReference type="Pfam" id="PF00704">
    <property type="entry name" value="Glyco_hydro_18"/>
    <property type="match status" value="1"/>
</dbReference>
<dbReference type="AlphaFoldDB" id="A0A1G7VH58"/>
<proteinExistence type="predicted"/>
<gene>
    <name evidence="4" type="ORF">SAMN05421505_105272</name>
</gene>
<dbReference type="PROSITE" id="PS51910">
    <property type="entry name" value="GH18_2"/>
    <property type="match status" value="1"/>
</dbReference>
<dbReference type="PANTHER" id="PTHR11177:SF317">
    <property type="entry name" value="CHITINASE 12-RELATED"/>
    <property type="match status" value="1"/>
</dbReference>
<dbReference type="GO" id="GO:0008843">
    <property type="term" value="F:endochitinase activity"/>
    <property type="evidence" value="ECO:0007669"/>
    <property type="project" value="UniProtKB-EC"/>
</dbReference>
<dbReference type="RefSeq" id="WP_218125657.1">
    <property type="nucleotide sequence ID" value="NZ_FNCN01000005.1"/>
</dbReference>
<dbReference type="EMBL" id="FNCN01000005">
    <property type="protein sequence ID" value="SDG59155.1"/>
    <property type="molecule type" value="Genomic_DNA"/>
</dbReference>
<evidence type="ECO:0000313" key="5">
    <source>
        <dbReference type="Proteomes" id="UP000198923"/>
    </source>
</evidence>
<dbReference type="SUPFAM" id="SSF51445">
    <property type="entry name" value="(Trans)glycosidases"/>
    <property type="match status" value="1"/>
</dbReference>
<dbReference type="PANTHER" id="PTHR11177">
    <property type="entry name" value="CHITINASE"/>
    <property type="match status" value="1"/>
</dbReference>
<keyword evidence="5" id="KW-1185">Reference proteome</keyword>
<evidence type="ECO:0000313" key="4">
    <source>
        <dbReference type="EMBL" id="SDG59155.1"/>
    </source>
</evidence>
<evidence type="ECO:0000259" key="3">
    <source>
        <dbReference type="PROSITE" id="PS51910"/>
    </source>
</evidence>
<comment type="catalytic activity">
    <reaction evidence="1">
        <text>Random endo-hydrolysis of N-acetyl-beta-D-glucosaminide (1-&gt;4)-beta-linkages in chitin and chitodextrins.</text>
        <dbReference type="EC" id="3.2.1.14"/>
    </reaction>
</comment>
<dbReference type="InterPro" id="IPR050314">
    <property type="entry name" value="Glycosyl_Hydrlase_18"/>
</dbReference>
<name>A0A1G7VH58_9ACTN</name>
<dbReference type="STRING" id="504805.SAMN05421505_105272"/>
<evidence type="ECO:0000256" key="2">
    <source>
        <dbReference type="ARBA" id="ARBA00012729"/>
    </source>
</evidence>
<evidence type="ECO:0000256" key="1">
    <source>
        <dbReference type="ARBA" id="ARBA00000822"/>
    </source>
</evidence>
<organism evidence="4 5">
    <name type="scientific">Sinosporangium album</name>
    <dbReference type="NCBI Taxonomy" id="504805"/>
    <lineage>
        <taxon>Bacteria</taxon>
        <taxon>Bacillati</taxon>
        <taxon>Actinomycetota</taxon>
        <taxon>Actinomycetes</taxon>
        <taxon>Streptosporangiales</taxon>
        <taxon>Streptosporangiaceae</taxon>
        <taxon>Sinosporangium</taxon>
    </lineage>
</organism>
<protein>
    <recommendedName>
        <fullName evidence="2">chitinase</fullName>
        <ecNumber evidence="2">3.2.1.14</ecNumber>
    </recommendedName>
</protein>
<dbReference type="InterPro" id="IPR001223">
    <property type="entry name" value="Glyco_hydro18_cat"/>
</dbReference>
<dbReference type="InterPro" id="IPR017853">
    <property type="entry name" value="GH"/>
</dbReference>
<reference evidence="4 5" key="1">
    <citation type="submission" date="2016-10" db="EMBL/GenBank/DDBJ databases">
        <authorList>
            <person name="de Groot N.N."/>
        </authorList>
    </citation>
    <scope>NUCLEOTIDE SEQUENCE [LARGE SCALE GENOMIC DNA]</scope>
    <source>
        <strain evidence="4 5">CPCC 201354</strain>
    </source>
</reference>
<sequence length="73" mass="8366">MHRPPRHRRHHDTVAVATYCYTGTNGQWWSFDDAWSIQKKTEYIKAKGLLGGMIWEMSGDTGVLMTALDNGLR</sequence>
<feature type="domain" description="GH18" evidence="3">
    <location>
        <begin position="1"/>
        <end position="73"/>
    </location>
</feature>